<proteinExistence type="predicted"/>
<organism evidence="2 3">
    <name type="scientific">Streptomyces thermolineatus</name>
    <dbReference type="NCBI Taxonomy" id="44033"/>
    <lineage>
        <taxon>Bacteria</taxon>
        <taxon>Bacillati</taxon>
        <taxon>Actinomycetota</taxon>
        <taxon>Actinomycetes</taxon>
        <taxon>Kitasatosporales</taxon>
        <taxon>Streptomycetaceae</taxon>
        <taxon>Streptomyces</taxon>
    </lineage>
</organism>
<dbReference type="Proteomes" id="UP001501358">
    <property type="component" value="Unassembled WGS sequence"/>
</dbReference>
<evidence type="ECO:0000313" key="3">
    <source>
        <dbReference type="Proteomes" id="UP001501358"/>
    </source>
</evidence>
<evidence type="ECO:0000313" key="2">
    <source>
        <dbReference type="EMBL" id="GAA2496862.1"/>
    </source>
</evidence>
<dbReference type="InterPro" id="IPR039708">
    <property type="entry name" value="MT1774/Rv1733c-like"/>
</dbReference>
<feature type="transmembrane region" description="Helical" evidence="1">
    <location>
        <begin position="25"/>
        <end position="45"/>
    </location>
</feature>
<feature type="transmembrane region" description="Helical" evidence="1">
    <location>
        <begin position="146"/>
        <end position="170"/>
    </location>
</feature>
<dbReference type="PANTHER" id="PTHR42305:SF1">
    <property type="entry name" value="MEMBRANE PROTEIN RV1733C-RELATED"/>
    <property type="match status" value="1"/>
</dbReference>
<sequence>MRTTPHRREWRGNPLRRRSDRVETWVGLVLVAGAAVGAPAVGWGVGDAVHTSLLHTAQQERAERHRVAAVLLEDAPGVSSPADPETADSGVNAPPVLVRWTGRDGVERTARVQVGAGLVAGDTTAVWVDRGGRVALPPLSRAQAEAYGIVAGIGGAGAAGGLLLALRWAVHLRFERQRLDAWEQEWRRVGPDWGKRPT</sequence>
<name>A0ABP5ZKS4_9ACTN</name>
<keyword evidence="3" id="KW-1185">Reference proteome</keyword>
<keyword evidence="1" id="KW-0472">Membrane</keyword>
<keyword evidence="1" id="KW-0812">Transmembrane</keyword>
<keyword evidence="1" id="KW-1133">Transmembrane helix</keyword>
<reference evidence="3" key="1">
    <citation type="journal article" date="2019" name="Int. J. Syst. Evol. Microbiol.">
        <title>The Global Catalogue of Microorganisms (GCM) 10K type strain sequencing project: providing services to taxonomists for standard genome sequencing and annotation.</title>
        <authorList>
            <consortium name="The Broad Institute Genomics Platform"/>
            <consortium name="The Broad Institute Genome Sequencing Center for Infectious Disease"/>
            <person name="Wu L."/>
            <person name="Ma J."/>
        </authorList>
    </citation>
    <scope>NUCLEOTIDE SEQUENCE [LARGE SCALE GENOMIC DNA]</scope>
    <source>
        <strain evidence="3">JCM 6307</strain>
    </source>
</reference>
<accession>A0ABP5ZKS4</accession>
<comment type="caution">
    <text evidence="2">The sequence shown here is derived from an EMBL/GenBank/DDBJ whole genome shotgun (WGS) entry which is preliminary data.</text>
</comment>
<evidence type="ECO:0000256" key="1">
    <source>
        <dbReference type="SAM" id="Phobius"/>
    </source>
</evidence>
<dbReference type="EMBL" id="BAAATA010000022">
    <property type="protein sequence ID" value="GAA2496862.1"/>
    <property type="molecule type" value="Genomic_DNA"/>
</dbReference>
<dbReference type="RefSeq" id="WP_344384272.1">
    <property type="nucleotide sequence ID" value="NZ_BAAATA010000022.1"/>
</dbReference>
<dbReference type="PANTHER" id="PTHR42305">
    <property type="entry name" value="MEMBRANE PROTEIN RV1733C-RELATED"/>
    <property type="match status" value="1"/>
</dbReference>
<gene>
    <name evidence="2" type="ORF">GCM10010406_36570</name>
</gene>
<protein>
    <submittedName>
        <fullName evidence="2">Uncharacterized protein</fullName>
    </submittedName>
</protein>